<keyword evidence="4" id="KW-0677">Repeat</keyword>
<dbReference type="InterPro" id="IPR046357">
    <property type="entry name" value="PPIase_dom_sf"/>
</dbReference>
<dbReference type="PANTHER" id="PTHR46512">
    <property type="entry name" value="PEPTIDYLPROLYL ISOMERASE"/>
    <property type="match status" value="1"/>
</dbReference>
<dbReference type="SUPFAM" id="SSF48452">
    <property type="entry name" value="TPR-like"/>
    <property type="match status" value="1"/>
</dbReference>
<dbReference type="GO" id="GO:0003755">
    <property type="term" value="F:peptidyl-prolyl cis-trans isomerase activity"/>
    <property type="evidence" value="ECO:0007669"/>
    <property type="project" value="UniProtKB-KW"/>
</dbReference>
<keyword evidence="5 9" id="KW-0802">TPR repeat</keyword>
<evidence type="ECO:0000256" key="7">
    <source>
        <dbReference type="ARBA" id="ARBA00023235"/>
    </source>
</evidence>
<dbReference type="Gene3D" id="1.25.40.10">
    <property type="entry name" value="Tetratricopeptide repeat domain"/>
    <property type="match status" value="1"/>
</dbReference>
<reference evidence="12" key="1">
    <citation type="journal article" date="2014" name="Nat. Genet.">
        <title>A reference genome for common bean and genome-wide analysis of dual domestications.</title>
        <authorList>
            <person name="Schmutz J."/>
            <person name="McClean P.E."/>
            <person name="Mamidi S."/>
            <person name="Wu G.A."/>
            <person name="Cannon S.B."/>
            <person name="Grimwood J."/>
            <person name="Jenkins J."/>
            <person name="Shu S."/>
            <person name="Song Q."/>
            <person name="Chavarro C."/>
            <person name="Torres-Torres M."/>
            <person name="Geffroy V."/>
            <person name="Moghaddam S.M."/>
            <person name="Gao D."/>
            <person name="Abernathy B."/>
            <person name="Barry K."/>
            <person name="Blair M."/>
            <person name="Brick M.A."/>
            <person name="Chovatia M."/>
            <person name="Gepts P."/>
            <person name="Goodstein D.M."/>
            <person name="Gonzales M."/>
            <person name="Hellsten U."/>
            <person name="Hyten D.L."/>
            <person name="Jia G."/>
            <person name="Kelly J.D."/>
            <person name="Kudrna D."/>
            <person name="Lee R."/>
            <person name="Richard M.M."/>
            <person name="Miklas P.N."/>
            <person name="Osorno J.M."/>
            <person name="Rodrigues J."/>
            <person name="Thareau V."/>
            <person name="Urrea C.A."/>
            <person name="Wang M."/>
            <person name="Yu Y."/>
            <person name="Zhang M."/>
            <person name="Wing R.A."/>
            <person name="Cregan P.B."/>
            <person name="Rokhsar D.S."/>
            <person name="Jackson S.A."/>
        </authorList>
    </citation>
    <scope>NUCLEOTIDE SEQUENCE [LARGE SCALE GENOMIC DNA]</scope>
    <source>
        <strain evidence="12">cv. G19833</strain>
    </source>
</reference>
<dbReference type="InterPro" id="IPR050754">
    <property type="entry name" value="FKBP4/5/8-like"/>
</dbReference>
<accession>V7CV61</accession>
<dbReference type="AlphaFoldDB" id="V7CV61"/>
<comment type="catalytic activity">
    <reaction evidence="1 8">
        <text>[protein]-peptidylproline (omega=180) = [protein]-peptidylproline (omega=0)</text>
        <dbReference type="Rhea" id="RHEA:16237"/>
        <dbReference type="Rhea" id="RHEA-COMP:10747"/>
        <dbReference type="Rhea" id="RHEA-COMP:10748"/>
        <dbReference type="ChEBI" id="CHEBI:83833"/>
        <dbReference type="ChEBI" id="CHEBI:83834"/>
        <dbReference type="EC" id="5.2.1.8"/>
    </reaction>
</comment>
<dbReference type="SUPFAM" id="SSF54534">
    <property type="entry name" value="FKBP-like"/>
    <property type="match status" value="3"/>
</dbReference>
<evidence type="ECO:0000256" key="5">
    <source>
        <dbReference type="ARBA" id="ARBA00022803"/>
    </source>
</evidence>
<dbReference type="OrthoDB" id="1902587at2759"/>
<dbReference type="InterPro" id="IPR001179">
    <property type="entry name" value="PPIase_FKBP_dom"/>
</dbReference>
<evidence type="ECO:0000256" key="4">
    <source>
        <dbReference type="ARBA" id="ARBA00022737"/>
    </source>
</evidence>
<dbReference type="FunFam" id="1.25.40.10:FF:000008">
    <property type="entry name" value="Peptidylprolyl isomerase"/>
    <property type="match status" value="1"/>
</dbReference>
<dbReference type="PROSITE" id="PS50005">
    <property type="entry name" value="TPR"/>
    <property type="match status" value="1"/>
</dbReference>
<dbReference type="EMBL" id="CM002288">
    <property type="protein sequence ID" value="ESW34029.1"/>
    <property type="molecule type" value="Genomic_DNA"/>
</dbReference>
<dbReference type="Gramene" id="ESW34029">
    <property type="protein sequence ID" value="ESW34029"/>
    <property type="gene ID" value="PHAVU_001G118200g"/>
</dbReference>
<feature type="domain" description="PPIase FKBP-type" evidence="10">
    <location>
        <begin position="356"/>
        <end position="444"/>
    </location>
</feature>
<keyword evidence="6 8" id="KW-0697">Rotamase</keyword>
<organism evidence="11 12">
    <name type="scientific">Phaseolus vulgaris</name>
    <name type="common">Kidney bean</name>
    <name type="synonym">French bean</name>
    <dbReference type="NCBI Taxonomy" id="3885"/>
    <lineage>
        <taxon>Eukaryota</taxon>
        <taxon>Viridiplantae</taxon>
        <taxon>Streptophyta</taxon>
        <taxon>Embryophyta</taxon>
        <taxon>Tracheophyta</taxon>
        <taxon>Spermatophyta</taxon>
        <taxon>Magnoliopsida</taxon>
        <taxon>eudicotyledons</taxon>
        <taxon>Gunneridae</taxon>
        <taxon>Pentapetalae</taxon>
        <taxon>rosids</taxon>
        <taxon>fabids</taxon>
        <taxon>Fabales</taxon>
        <taxon>Fabaceae</taxon>
        <taxon>Papilionoideae</taxon>
        <taxon>50 kb inversion clade</taxon>
        <taxon>NPAAA clade</taxon>
        <taxon>indigoferoid/millettioid clade</taxon>
        <taxon>Phaseoleae</taxon>
        <taxon>Phaseolus</taxon>
    </lineage>
</organism>
<evidence type="ECO:0000313" key="11">
    <source>
        <dbReference type="EMBL" id="ESW34029.1"/>
    </source>
</evidence>
<name>V7CV61_PHAVU</name>
<dbReference type="PANTHER" id="PTHR46512:SF11">
    <property type="entry name" value="PEPTIDYLPROLYL ISOMERASE"/>
    <property type="match status" value="1"/>
</dbReference>
<keyword evidence="7 8" id="KW-0413">Isomerase</keyword>
<comment type="similarity">
    <text evidence="2">Belongs to the FKBP-type PPIase family.</text>
</comment>
<evidence type="ECO:0000256" key="8">
    <source>
        <dbReference type="PROSITE-ProRule" id="PRU00277"/>
    </source>
</evidence>
<dbReference type="Pfam" id="PF00254">
    <property type="entry name" value="FKBP_C"/>
    <property type="match status" value="3"/>
</dbReference>
<proteinExistence type="inferred from homology"/>
<dbReference type="Pfam" id="PF13181">
    <property type="entry name" value="TPR_8"/>
    <property type="match status" value="1"/>
</dbReference>
<dbReference type="eggNOG" id="KOG0543">
    <property type="taxonomic scope" value="Eukaryota"/>
</dbReference>
<dbReference type="PROSITE" id="PS50059">
    <property type="entry name" value="FKBP_PPIASE"/>
    <property type="match status" value="3"/>
</dbReference>
<sequence>MAPQRWCMSWYPDDHNVKIMHSRRGKSCAAAALSLCNASQDASLEKPLNRKLQRRETNNGLSCFGNLKFFSFSISVMPMANSHQNQLKTEDSEFPFKEIGNEGLTKRILRKGVTWQTPLSGDEVEVHFRGHVENGASLESSYDKGSTFRFKLGQCEVIKGWDEGVATMKKGERAIFKIPPNLAYGEEGSPPLIPPNATLIYDIEMLTWSTIRDLTGDGGIMKKLTREGEGWATPREADEVLVKYEARLENGMLVSKSDQGVEFNVSDGYLCPAMSIAVKTMRKGEVADLAVRLFYGHSQNSNMITELDGVPPPDSNLTSIKLELVSWKIVTDVTGDKKIMKKIKKVGEGFDRPNEGSQVKVIYLCKGEDDTIIERKGSEEEPFEFTTQEEQVPEGLERAIMTMKKAEQALVTVDAEYLCGCNNSQGNTENHKVLYYEVELVDFVKEKPFWKMDTQEKIEACERKKYDGNLLFKAENFMHASKKYEKAVKYIEFDHSFSEDEKHRSNTLRLSCNLNNAACKLKLGEYIEASRLCTKVLEQDPLNIKALYRRSQAYVKTSDLEKAEADIKRALTIDPNNRDIKLEYKELKLKQKEYSRYEAGIFSTMVSRMS</sequence>
<dbReference type="InterPro" id="IPR019734">
    <property type="entry name" value="TPR_rpt"/>
</dbReference>
<dbReference type="Proteomes" id="UP000000226">
    <property type="component" value="Chromosome 1"/>
</dbReference>
<evidence type="ECO:0000256" key="9">
    <source>
        <dbReference type="PROSITE-ProRule" id="PRU00339"/>
    </source>
</evidence>
<evidence type="ECO:0000256" key="1">
    <source>
        <dbReference type="ARBA" id="ARBA00000971"/>
    </source>
</evidence>
<dbReference type="EC" id="5.2.1.8" evidence="3 8"/>
<dbReference type="InterPro" id="IPR011990">
    <property type="entry name" value="TPR-like_helical_dom_sf"/>
</dbReference>
<dbReference type="FunFam" id="3.10.50.40:FF:000006">
    <property type="entry name" value="Peptidyl-prolyl cis-trans isomerase"/>
    <property type="match status" value="1"/>
</dbReference>
<dbReference type="Gene3D" id="3.10.50.40">
    <property type="match status" value="3"/>
</dbReference>
<keyword evidence="12" id="KW-1185">Reference proteome</keyword>
<evidence type="ECO:0000256" key="6">
    <source>
        <dbReference type="ARBA" id="ARBA00023110"/>
    </source>
</evidence>
<dbReference type="OMA" id="RLSCNLN"/>
<protein>
    <recommendedName>
        <fullName evidence="3 8">peptidylprolyl isomerase</fullName>
        <ecNumber evidence="3 8">5.2.1.8</ecNumber>
    </recommendedName>
</protein>
<evidence type="ECO:0000313" key="12">
    <source>
        <dbReference type="Proteomes" id="UP000000226"/>
    </source>
</evidence>
<feature type="domain" description="PPIase FKBP-type" evidence="10">
    <location>
        <begin position="237"/>
        <end position="326"/>
    </location>
</feature>
<dbReference type="STRING" id="3885.V7CV61"/>
<evidence type="ECO:0000259" key="10">
    <source>
        <dbReference type="PROSITE" id="PS50059"/>
    </source>
</evidence>
<dbReference type="SMART" id="SM00028">
    <property type="entry name" value="TPR"/>
    <property type="match status" value="3"/>
</dbReference>
<gene>
    <name evidence="11" type="ORF">PHAVU_001G118200g</name>
</gene>
<evidence type="ECO:0000256" key="2">
    <source>
        <dbReference type="ARBA" id="ARBA00006577"/>
    </source>
</evidence>
<feature type="repeat" description="TPR" evidence="9">
    <location>
        <begin position="544"/>
        <end position="577"/>
    </location>
</feature>
<feature type="domain" description="PPIase FKBP-type" evidence="10">
    <location>
        <begin position="121"/>
        <end position="209"/>
    </location>
</feature>
<evidence type="ECO:0000256" key="3">
    <source>
        <dbReference type="ARBA" id="ARBA00013194"/>
    </source>
</evidence>